<dbReference type="Proteomes" id="UP000661077">
    <property type="component" value="Unassembled WGS sequence"/>
</dbReference>
<dbReference type="EMBL" id="JAEVLS010000002">
    <property type="protein sequence ID" value="MBM0105611.1"/>
    <property type="molecule type" value="Genomic_DNA"/>
</dbReference>
<dbReference type="RefSeq" id="WP_203167646.1">
    <property type="nucleotide sequence ID" value="NZ_JAEVLS010000002.1"/>
</dbReference>
<gene>
    <name evidence="2" type="ORF">JM946_12665</name>
</gene>
<keyword evidence="3" id="KW-1185">Reference proteome</keyword>
<feature type="compositionally biased region" description="Basic and acidic residues" evidence="1">
    <location>
        <begin position="19"/>
        <end position="36"/>
    </location>
</feature>
<feature type="region of interest" description="Disordered" evidence="1">
    <location>
        <begin position="19"/>
        <end position="43"/>
    </location>
</feature>
<name>A0ABS1WXB7_9GAMM</name>
<organism evidence="2 3">
    <name type="scientific">Steroidobacter gossypii</name>
    <dbReference type="NCBI Taxonomy" id="2805490"/>
    <lineage>
        <taxon>Bacteria</taxon>
        <taxon>Pseudomonadati</taxon>
        <taxon>Pseudomonadota</taxon>
        <taxon>Gammaproteobacteria</taxon>
        <taxon>Steroidobacterales</taxon>
        <taxon>Steroidobacteraceae</taxon>
        <taxon>Steroidobacter</taxon>
    </lineage>
</organism>
<proteinExistence type="predicted"/>
<sequence length="122" mass="13231">MKEPVGEIDCPLCKRTAELHASEARTKLDPDGDGKGRPAYPKKHFIVCPPTTGYRGCGTLLMNAPGAQQRLMELGRLFGPDGKPSPKPAPAPTPAPDPEPKPAQAPEPKPKRPESSNPFKWW</sequence>
<reference evidence="2 3" key="1">
    <citation type="journal article" date="2021" name="Int. J. Syst. Evol. Microbiol.">
        <title>Steroidobacter gossypii sp. nov., isolated from soil of cotton cropping field.</title>
        <authorList>
            <person name="Huang R."/>
            <person name="Yang S."/>
            <person name="Zhen C."/>
            <person name="Liu W."/>
        </authorList>
    </citation>
    <scope>NUCLEOTIDE SEQUENCE [LARGE SCALE GENOMIC DNA]</scope>
    <source>
        <strain evidence="2 3">S1-65</strain>
    </source>
</reference>
<evidence type="ECO:0000256" key="1">
    <source>
        <dbReference type="SAM" id="MobiDB-lite"/>
    </source>
</evidence>
<protein>
    <submittedName>
        <fullName evidence="2">Uncharacterized protein</fullName>
    </submittedName>
</protein>
<feature type="region of interest" description="Disordered" evidence="1">
    <location>
        <begin position="72"/>
        <end position="122"/>
    </location>
</feature>
<evidence type="ECO:0000313" key="2">
    <source>
        <dbReference type="EMBL" id="MBM0105611.1"/>
    </source>
</evidence>
<feature type="compositionally biased region" description="Pro residues" evidence="1">
    <location>
        <begin position="83"/>
        <end position="107"/>
    </location>
</feature>
<accession>A0ABS1WXB7</accession>
<evidence type="ECO:0000313" key="3">
    <source>
        <dbReference type="Proteomes" id="UP000661077"/>
    </source>
</evidence>
<comment type="caution">
    <text evidence="2">The sequence shown here is derived from an EMBL/GenBank/DDBJ whole genome shotgun (WGS) entry which is preliminary data.</text>
</comment>